<reference evidence="2 3" key="1">
    <citation type="journal article" date="2015" name="Nature">
        <title>rRNA introns, odd ribosomes, and small enigmatic genomes across a large radiation of phyla.</title>
        <authorList>
            <person name="Brown C.T."/>
            <person name="Hug L.A."/>
            <person name="Thomas B.C."/>
            <person name="Sharon I."/>
            <person name="Castelle C.J."/>
            <person name="Singh A."/>
            <person name="Wilkins M.J."/>
            <person name="Williams K.H."/>
            <person name="Banfield J.F."/>
        </authorList>
    </citation>
    <scope>NUCLEOTIDE SEQUENCE [LARGE SCALE GENOMIC DNA]</scope>
</reference>
<comment type="caution">
    <text evidence="2">The sequence shown here is derived from an EMBL/GenBank/DDBJ whole genome shotgun (WGS) entry which is preliminary data.</text>
</comment>
<dbReference type="InterPro" id="IPR002831">
    <property type="entry name" value="Tscrpt_reg_TrmB_N"/>
</dbReference>
<dbReference type="AlphaFoldDB" id="A0A0G1PYI6"/>
<evidence type="ECO:0000313" key="2">
    <source>
        <dbReference type="EMBL" id="KKU01450.1"/>
    </source>
</evidence>
<evidence type="ECO:0000313" key="3">
    <source>
        <dbReference type="Proteomes" id="UP000034264"/>
    </source>
</evidence>
<protein>
    <recommendedName>
        <fullName evidence="1">Transcription regulator TrmB N-terminal domain-containing protein</fullName>
    </recommendedName>
</protein>
<dbReference type="InterPro" id="IPR036388">
    <property type="entry name" value="WH-like_DNA-bd_sf"/>
</dbReference>
<dbReference type="Pfam" id="PF01978">
    <property type="entry name" value="TrmB"/>
    <property type="match status" value="1"/>
</dbReference>
<gene>
    <name evidence="2" type="ORF">UX05_C0021G0004</name>
</gene>
<dbReference type="Gene3D" id="1.10.10.10">
    <property type="entry name" value="Winged helix-like DNA-binding domain superfamily/Winged helix DNA-binding domain"/>
    <property type="match status" value="1"/>
</dbReference>
<feature type="domain" description="Transcription regulator TrmB N-terminal" evidence="1">
    <location>
        <begin position="9"/>
        <end position="71"/>
    </location>
</feature>
<accession>A0A0G1PYI6</accession>
<organism evidence="2 3">
    <name type="scientific">Candidatus Amesbacteria bacterium GW2011_GWC2_45_19</name>
    <dbReference type="NCBI Taxonomy" id="1618366"/>
    <lineage>
        <taxon>Bacteria</taxon>
        <taxon>Candidatus Amesiibacteriota</taxon>
    </lineage>
</organism>
<evidence type="ECO:0000259" key="1">
    <source>
        <dbReference type="Pfam" id="PF01978"/>
    </source>
</evidence>
<name>A0A0G1PYI6_9BACT</name>
<dbReference type="InterPro" id="IPR036390">
    <property type="entry name" value="WH_DNA-bd_sf"/>
</dbReference>
<sequence length="272" mass="31524">MDTDLGFILEKLGLTKAEILVFSTLVQGGSSGIGNVIKKSQLHRGTVYNTLQRLIQKGLVYTSDNDGVKIYGPNQQGFLSDLADERARLMEKSTLMREVKKRIKLAKFSEGELDGQVKVLQGVPAFKNFFLNLFQNSRKTEETYSFLGNGGHVSNFTSLDYYKFSQELKRKLGVKCRVILNEGKREHPDFSFVTGNIKWVAPEYDFGKRYIWLYDNKVVTVDWGRNPIKIEVDEDKENFRWHNSVYKAFWKGVAFKRDEYLENNFWKKKSKI</sequence>
<dbReference type="Proteomes" id="UP000034264">
    <property type="component" value="Unassembled WGS sequence"/>
</dbReference>
<proteinExistence type="predicted"/>
<dbReference type="EMBL" id="LCKS01000021">
    <property type="protein sequence ID" value="KKU01450.1"/>
    <property type="molecule type" value="Genomic_DNA"/>
</dbReference>
<dbReference type="SUPFAM" id="SSF46785">
    <property type="entry name" value="Winged helix' DNA-binding domain"/>
    <property type="match status" value="1"/>
</dbReference>